<keyword evidence="1 2" id="KW-0690">Ribosome biogenesis</keyword>
<evidence type="ECO:0000256" key="1">
    <source>
        <dbReference type="ARBA" id="ARBA00022517"/>
    </source>
</evidence>
<dbReference type="STRING" id="504797.SAMN05421678_105290"/>
<dbReference type="GO" id="GO:0043024">
    <property type="term" value="F:ribosomal small subunit binding"/>
    <property type="evidence" value="ECO:0007669"/>
    <property type="project" value="TreeGrafter"/>
</dbReference>
<keyword evidence="7" id="KW-1185">Reference proteome</keyword>
<dbReference type="Proteomes" id="UP000533017">
    <property type="component" value="Unassembled WGS sequence"/>
</dbReference>
<evidence type="ECO:0000313" key="5">
    <source>
        <dbReference type="EMBL" id="SFG37279.1"/>
    </source>
</evidence>
<dbReference type="RefSeq" id="WP_092883240.1">
    <property type="nucleotide sequence ID" value="NZ_FOOI01000005.1"/>
</dbReference>
<comment type="subunit">
    <text evidence="2">Monomer. Binds 30S ribosomal subunits, but not 50S ribosomal subunits or 70S ribosomes.</text>
</comment>
<dbReference type="PANTHER" id="PTHR33515">
    <property type="entry name" value="RIBOSOME-BINDING FACTOR A, CHLOROPLASTIC-RELATED"/>
    <property type="match status" value="1"/>
</dbReference>
<comment type="similarity">
    <text evidence="2">Belongs to the RbfA family.</text>
</comment>
<dbReference type="Pfam" id="PF02033">
    <property type="entry name" value="RBFA"/>
    <property type="match status" value="1"/>
</dbReference>
<reference evidence="5 6" key="1">
    <citation type="submission" date="2016-10" db="EMBL/GenBank/DDBJ databases">
        <authorList>
            <person name="de Groot N.N."/>
        </authorList>
    </citation>
    <scope>NUCLEOTIDE SEQUENCE [LARGE SCALE GENOMIC DNA]</scope>
    <source>
        <strain evidence="5 6">CPCC 202808</strain>
    </source>
</reference>
<comment type="subcellular location">
    <subcellularLocation>
        <location evidence="2">Cytoplasm</location>
    </subcellularLocation>
</comment>
<evidence type="ECO:0000313" key="7">
    <source>
        <dbReference type="Proteomes" id="UP000533017"/>
    </source>
</evidence>
<dbReference type="AlphaFoldDB" id="A0A1I2RCS6"/>
<feature type="region of interest" description="Disordered" evidence="3">
    <location>
        <begin position="118"/>
        <end position="179"/>
    </location>
</feature>
<dbReference type="SUPFAM" id="SSF89919">
    <property type="entry name" value="Ribosome-binding factor A, RbfA"/>
    <property type="match status" value="1"/>
</dbReference>
<feature type="compositionally biased region" description="Acidic residues" evidence="3">
    <location>
        <begin position="141"/>
        <end position="159"/>
    </location>
</feature>
<dbReference type="Proteomes" id="UP000199052">
    <property type="component" value="Unassembled WGS sequence"/>
</dbReference>
<dbReference type="InterPro" id="IPR015946">
    <property type="entry name" value="KH_dom-like_a/b"/>
</dbReference>
<dbReference type="GO" id="GO:0005829">
    <property type="term" value="C:cytosol"/>
    <property type="evidence" value="ECO:0007669"/>
    <property type="project" value="TreeGrafter"/>
</dbReference>
<dbReference type="GO" id="GO:0030490">
    <property type="term" value="P:maturation of SSU-rRNA"/>
    <property type="evidence" value="ECO:0007669"/>
    <property type="project" value="UniProtKB-UniRule"/>
</dbReference>
<dbReference type="PANTHER" id="PTHR33515:SF1">
    <property type="entry name" value="RIBOSOME-BINDING FACTOR A, CHLOROPLASTIC-RELATED"/>
    <property type="match status" value="1"/>
</dbReference>
<dbReference type="OrthoDB" id="307788at2"/>
<dbReference type="InterPro" id="IPR020053">
    <property type="entry name" value="Ribosome-bd_factorA_CS"/>
</dbReference>
<evidence type="ECO:0000256" key="2">
    <source>
        <dbReference type="HAMAP-Rule" id="MF_00003"/>
    </source>
</evidence>
<gene>
    <name evidence="2" type="primary">rbfA</name>
    <name evidence="4" type="ORF">FHR37_001156</name>
    <name evidence="5" type="ORF">SAMN05421678_105290</name>
</gene>
<sequence>MNQTRVNQLADRIQVIVAEMLERRVKDPRLGFVTVTEARLTGDLREATVFYTVLGGDQDHTGTAVALESAKGLIRSEVGRRLGLRHTPSLAFVPDAVPENAQHIEDLLRLARDSDAEVARRAAQASPAGEADPYRVPRTDEDLDDLDELDAPGDEDGSDGSDGSKGGDNRSGPGGHGGS</sequence>
<proteinExistence type="inferred from homology"/>
<keyword evidence="2" id="KW-0963">Cytoplasm</keyword>
<organism evidence="5 6">
    <name type="scientific">Actinopolymorpha cephalotaxi</name>
    <dbReference type="NCBI Taxonomy" id="504797"/>
    <lineage>
        <taxon>Bacteria</taxon>
        <taxon>Bacillati</taxon>
        <taxon>Actinomycetota</taxon>
        <taxon>Actinomycetes</taxon>
        <taxon>Propionibacteriales</taxon>
        <taxon>Actinopolymorphaceae</taxon>
        <taxon>Actinopolymorpha</taxon>
    </lineage>
</organism>
<protein>
    <recommendedName>
        <fullName evidence="2">Ribosome-binding factor A</fullName>
    </recommendedName>
</protein>
<dbReference type="PROSITE" id="PS01319">
    <property type="entry name" value="RBFA"/>
    <property type="match status" value="1"/>
</dbReference>
<evidence type="ECO:0000256" key="3">
    <source>
        <dbReference type="SAM" id="MobiDB-lite"/>
    </source>
</evidence>
<dbReference type="NCBIfam" id="TIGR00082">
    <property type="entry name" value="rbfA"/>
    <property type="match status" value="1"/>
</dbReference>
<evidence type="ECO:0000313" key="6">
    <source>
        <dbReference type="Proteomes" id="UP000199052"/>
    </source>
</evidence>
<comment type="function">
    <text evidence="2">One of several proteins that assist in the late maturation steps of the functional core of the 30S ribosomal subunit. Associates with free 30S ribosomal subunits (but not with 30S subunits that are part of 70S ribosomes or polysomes). Required for efficient processing of 16S rRNA. May interact with the 5'-terminal helix region of 16S rRNA.</text>
</comment>
<reference evidence="4 7" key="2">
    <citation type="submission" date="2020-07" db="EMBL/GenBank/DDBJ databases">
        <title>Sequencing the genomes of 1000 actinobacteria strains.</title>
        <authorList>
            <person name="Klenk H.-P."/>
        </authorList>
    </citation>
    <scope>NUCLEOTIDE SEQUENCE [LARGE SCALE GENOMIC DNA]</scope>
    <source>
        <strain evidence="4 7">DSM 45117</strain>
    </source>
</reference>
<dbReference type="Gene3D" id="3.30.300.20">
    <property type="match status" value="1"/>
</dbReference>
<dbReference type="InterPro" id="IPR023799">
    <property type="entry name" value="RbfA_dom_sf"/>
</dbReference>
<dbReference type="EMBL" id="FOOI01000005">
    <property type="protein sequence ID" value="SFG37279.1"/>
    <property type="molecule type" value="Genomic_DNA"/>
</dbReference>
<accession>A0A1I2RCS6</accession>
<dbReference type="HAMAP" id="MF_00003">
    <property type="entry name" value="RbfA"/>
    <property type="match status" value="1"/>
</dbReference>
<name>A0A1I2RCS6_9ACTN</name>
<dbReference type="InterPro" id="IPR000238">
    <property type="entry name" value="RbfA"/>
</dbReference>
<dbReference type="EMBL" id="JACBZA010000001">
    <property type="protein sequence ID" value="NYH82305.1"/>
    <property type="molecule type" value="Genomic_DNA"/>
</dbReference>
<evidence type="ECO:0000313" key="4">
    <source>
        <dbReference type="EMBL" id="NYH82305.1"/>
    </source>
</evidence>